<sequence length="567" mass="60432">MSKRTPDPAACPPTKSARQSDLVSEMILNRPAIRYTGDTAIPKDAVVSSVFVVGQPTAMKAFVSAAPDCIKQNLSDFVSAHGILGRCASFTFELDTPASNARPSQSITMIKQVGKEGEDKFTKLVVINVPTEASRYNNPARPDAVAKALVKFPDFTAPGKRTVHVLALGNSARDAAVTGISVGRAALRFNLSTKRGVPCEMPSPTVTVGVWSAEAGSAGEDLCKALDVVVDKMRMSASLTDMPTNYLNTTTYVSFMERLVGDLKAKGRDVEMKVIRGQDLEDQGFGGIWNVGKACTANPPALVVLSWNASKAKADDKSVVLVGKGIVYDTGGLALKSREGMAMMKRDMGGSAGLLGAFAAIVESDVHLGKPLYFIGCLAENSIGPDAFRMDDIITMYSGLTVEINNTDAEGRLVMADGAAYAAKHLNPELVIDMATLTGASGIATGHYHAAIMSNNEEVEKAAVDAGKKIGDLVHPLIFCPEFHRAELQSDIADLKNSVKNRNNAQVSCAGWFVYENMMAAAAASEDIKYLHVDMAFPVEFMDNKATGYGVCLISQLLGLFDKCLPQ</sequence>
<comment type="similarity">
    <text evidence="1">Belongs to the peptidase M17 family.</text>
</comment>
<evidence type="ECO:0000313" key="8">
    <source>
        <dbReference type="Proteomes" id="UP000591131"/>
    </source>
</evidence>
<dbReference type="GO" id="GO:0030145">
    <property type="term" value="F:manganese ion binding"/>
    <property type="evidence" value="ECO:0007669"/>
    <property type="project" value="InterPro"/>
</dbReference>
<feature type="domain" description="Cytosol aminopeptidase" evidence="6">
    <location>
        <begin position="406"/>
        <end position="413"/>
    </location>
</feature>
<feature type="region of interest" description="Disordered" evidence="5">
    <location>
        <begin position="1"/>
        <end position="21"/>
    </location>
</feature>
<evidence type="ECO:0000256" key="2">
    <source>
        <dbReference type="ARBA" id="ARBA00022438"/>
    </source>
</evidence>
<evidence type="ECO:0000256" key="1">
    <source>
        <dbReference type="ARBA" id="ARBA00009528"/>
    </source>
</evidence>
<dbReference type="AlphaFoldDB" id="A0A7J6L2C2"/>
<dbReference type="SUPFAM" id="SSF53187">
    <property type="entry name" value="Zn-dependent exopeptidases"/>
    <property type="match status" value="1"/>
</dbReference>
<evidence type="ECO:0000259" key="6">
    <source>
        <dbReference type="PROSITE" id="PS00631"/>
    </source>
</evidence>
<keyword evidence="2 7" id="KW-0031">Aminopeptidase</keyword>
<dbReference type="GO" id="GO:0070006">
    <property type="term" value="F:metalloaminopeptidase activity"/>
    <property type="evidence" value="ECO:0007669"/>
    <property type="project" value="InterPro"/>
</dbReference>
<evidence type="ECO:0000256" key="3">
    <source>
        <dbReference type="ARBA" id="ARBA00022670"/>
    </source>
</evidence>
<proteinExistence type="inferred from homology"/>
<dbReference type="CDD" id="cd00433">
    <property type="entry name" value="Peptidase_M17"/>
    <property type="match status" value="1"/>
</dbReference>
<dbReference type="GO" id="GO:0005737">
    <property type="term" value="C:cytoplasm"/>
    <property type="evidence" value="ECO:0007669"/>
    <property type="project" value="InterPro"/>
</dbReference>
<evidence type="ECO:0000256" key="4">
    <source>
        <dbReference type="ARBA" id="ARBA00022801"/>
    </source>
</evidence>
<dbReference type="GO" id="GO:0006508">
    <property type="term" value="P:proteolysis"/>
    <property type="evidence" value="ECO:0007669"/>
    <property type="project" value="UniProtKB-KW"/>
</dbReference>
<keyword evidence="8" id="KW-1185">Reference proteome</keyword>
<dbReference type="PRINTS" id="PR00481">
    <property type="entry name" value="LAMNOPPTDASE"/>
</dbReference>
<gene>
    <name evidence="7" type="primary">NPEPL1_3</name>
    <name evidence="7" type="ORF">FOL47_010605</name>
</gene>
<dbReference type="Pfam" id="PF00883">
    <property type="entry name" value="Peptidase_M17"/>
    <property type="match status" value="1"/>
</dbReference>
<dbReference type="Proteomes" id="UP000591131">
    <property type="component" value="Unassembled WGS sequence"/>
</dbReference>
<accession>A0A7J6L2C2</accession>
<dbReference type="EMBL" id="JAAPAO010000835">
    <property type="protein sequence ID" value="KAF4653287.1"/>
    <property type="molecule type" value="Genomic_DNA"/>
</dbReference>
<dbReference type="PROSITE" id="PS00631">
    <property type="entry name" value="CYTOSOL_AP"/>
    <property type="match status" value="1"/>
</dbReference>
<keyword evidence="4" id="KW-0378">Hydrolase</keyword>
<comment type="caution">
    <text evidence="7">The sequence shown here is derived from an EMBL/GenBank/DDBJ whole genome shotgun (WGS) entry which is preliminary data.</text>
</comment>
<dbReference type="InterPro" id="IPR041417">
    <property type="entry name" value="NPEPL1_N"/>
</dbReference>
<dbReference type="Gene3D" id="3.40.630.10">
    <property type="entry name" value="Zn peptidases"/>
    <property type="match status" value="1"/>
</dbReference>
<name>A0A7J6L2C2_PERCH</name>
<dbReference type="OrthoDB" id="412814at2759"/>
<dbReference type="InterPro" id="IPR000819">
    <property type="entry name" value="Peptidase_M17_C"/>
</dbReference>
<dbReference type="InterPro" id="IPR011356">
    <property type="entry name" value="Leucine_aapep/pepB"/>
</dbReference>
<dbReference type="PANTHER" id="PTHR11963:SF48">
    <property type="entry name" value="DIPEPTIDASE B, ISOFORM A"/>
    <property type="match status" value="1"/>
</dbReference>
<dbReference type="Pfam" id="PF18295">
    <property type="entry name" value="Pdase_M17_N2"/>
    <property type="match status" value="1"/>
</dbReference>
<evidence type="ECO:0000313" key="7">
    <source>
        <dbReference type="EMBL" id="KAF4653287.1"/>
    </source>
</evidence>
<evidence type="ECO:0000256" key="5">
    <source>
        <dbReference type="SAM" id="MobiDB-lite"/>
    </source>
</evidence>
<keyword evidence="3" id="KW-0645">Protease</keyword>
<protein>
    <submittedName>
        <fullName evidence="7">Putative aminopeptidase npepl1</fullName>
    </submittedName>
</protein>
<dbReference type="Gene3D" id="3.40.50.10590">
    <property type="entry name" value="Zn-dependent exopeptidases"/>
    <property type="match status" value="1"/>
</dbReference>
<reference evidence="7 8" key="1">
    <citation type="submission" date="2020-04" db="EMBL/GenBank/DDBJ databases">
        <title>Perkinsus chesapeaki whole genome sequence.</title>
        <authorList>
            <person name="Bogema D.R."/>
        </authorList>
    </citation>
    <scope>NUCLEOTIDE SEQUENCE [LARGE SCALE GENOMIC DNA]</scope>
    <source>
        <strain evidence="7">ATCC PRA-425</strain>
    </source>
</reference>
<dbReference type="PANTHER" id="PTHR11963">
    <property type="entry name" value="LEUCINE AMINOPEPTIDASE-RELATED"/>
    <property type="match status" value="1"/>
</dbReference>
<organism evidence="7 8">
    <name type="scientific">Perkinsus chesapeaki</name>
    <name type="common">Clam parasite</name>
    <name type="synonym">Perkinsus andrewsi</name>
    <dbReference type="NCBI Taxonomy" id="330153"/>
    <lineage>
        <taxon>Eukaryota</taxon>
        <taxon>Sar</taxon>
        <taxon>Alveolata</taxon>
        <taxon>Perkinsozoa</taxon>
        <taxon>Perkinsea</taxon>
        <taxon>Perkinsida</taxon>
        <taxon>Perkinsidae</taxon>
        <taxon>Perkinsus</taxon>
    </lineage>
</organism>